<dbReference type="Pfam" id="PF02485">
    <property type="entry name" value="Branch"/>
    <property type="match status" value="2"/>
</dbReference>
<keyword evidence="5" id="KW-0325">Glycoprotein</keyword>
<evidence type="ECO:0000256" key="5">
    <source>
        <dbReference type="ARBA" id="ARBA00023180"/>
    </source>
</evidence>
<protein>
    <submittedName>
        <fullName evidence="7">Uncharacterized protein</fullName>
    </submittedName>
</protein>
<reference evidence="7 8" key="1">
    <citation type="journal article" date="2020" name="Nat. Food">
        <title>A phased Vanilla planifolia genome enables genetic improvement of flavour and production.</title>
        <authorList>
            <person name="Hasing T."/>
            <person name="Tang H."/>
            <person name="Brym M."/>
            <person name="Khazi F."/>
            <person name="Huang T."/>
            <person name="Chambers A.H."/>
        </authorList>
    </citation>
    <scope>NUCLEOTIDE SEQUENCE [LARGE SCALE GENOMIC DNA]</scope>
    <source>
        <tissue evidence="7">Leaf</tissue>
    </source>
</reference>
<feature type="compositionally biased region" description="Basic residues" evidence="6">
    <location>
        <begin position="142"/>
        <end position="157"/>
    </location>
</feature>
<evidence type="ECO:0000256" key="2">
    <source>
        <dbReference type="ARBA" id="ARBA00022676"/>
    </source>
</evidence>
<comment type="caution">
    <text evidence="7">The sequence shown here is derived from an EMBL/GenBank/DDBJ whole genome shotgun (WGS) entry which is preliminary data.</text>
</comment>
<gene>
    <name evidence="7" type="ORF">HPP92_003627</name>
</gene>
<dbReference type="PANTHER" id="PTHR45719">
    <property type="entry name" value="GLYCOSYLTRANSFERASE"/>
    <property type="match status" value="1"/>
</dbReference>
<dbReference type="Proteomes" id="UP000639772">
    <property type="component" value="Chromosome 1"/>
</dbReference>
<keyword evidence="4" id="KW-0472">Membrane</keyword>
<evidence type="ECO:0000313" key="8">
    <source>
        <dbReference type="Proteomes" id="UP000639772"/>
    </source>
</evidence>
<evidence type="ECO:0000256" key="3">
    <source>
        <dbReference type="ARBA" id="ARBA00022679"/>
    </source>
</evidence>
<sequence>MEYFNKRLCFALFALCVGAREEMVSSVFVSALVVGVLVVTAFNMGLLTSHSTVNAVVFPQRSEKSISESTLLTAPAPPPPGADVPRLAYLISGSKSDLDSLWRLLLAIYHPRNIYILHLDRSSPPADKVELAARLLTTPLRHGRKRPHHHQGQHNHLQRSNNGGQPLFTPAPFFSRRAKTGIGSSTSAHQIILLTQDDLLFAFSKVPRNLNFMEHTGKLGWKEEQRAKPMIVDPGLYKTTKSDVFWALPRENCPVLFKLFTGSLYEALAYATMNC</sequence>
<dbReference type="InterPro" id="IPR003406">
    <property type="entry name" value="Glyco_trans_14"/>
</dbReference>
<keyword evidence="3" id="KW-0808">Transferase</keyword>
<evidence type="ECO:0000256" key="6">
    <source>
        <dbReference type="SAM" id="MobiDB-lite"/>
    </source>
</evidence>
<accession>A0A835S3C3</accession>
<dbReference type="PANTHER" id="PTHR45719:SF7">
    <property type="entry name" value="OS01G0201100 PROTEIN"/>
    <property type="match status" value="1"/>
</dbReference>
<feature type="region of interest" description="Disordered" evidence="6">
    <location>
        <begin position="142"/>
        <end position="165"/>
    </location>
</feature>
<keyword evidence="2" id="KW-0328">Glycosyltransferase</keyword>
<dbReference type="OrthoDB" id="2019572at2759"/>
<evidence type="ECO:0000256" key="4">
    <source>
        <dbReference type="ARBA" id="ARBA00023136"/>
    </source>
</evidence>
<evidence type="ECO:0000256" key="1">
    <source>
        <dbReference type="ARBA" id="ARBA00004606"/>
    </source>
</evidence>
<dbReference type="GO" id="GO:0015020">
    <property type="term" value="F:glucuronosyltransferase activity"/>
    <property type="evidence" value="ECO:0007669"/>
    <property type="project" value="InterPro"/>
</dbReference>
<dbReference type="InterPro" id="IPR044610">
    <property type="entry name" value="GLCAT14A/B/C"/>
</dbReference>
<evidence type="ECO:0000313" key="7">
    <source>
        <dbReference type="EMBL" id="KAG0503555.1"/>
    </source>
</evidence>
<proteinExistence type="predicted"/>
<organism evidence="7 8">
    <name type="scientific">Vanilla planifolia</name>
    <name type="common">Vanilla</name>
    <dbReference type="NCBI Taxonomy" id="51239"/>
    <lineage>
        <taxon>Eukaryota</taxon>
        <taxon>Viridiplantae</taxon>
        <taxon>Streptophyta</taxon>
        <taxon>Embryophyta</taxon>
        <taxon>Tracheophyta</taxon>
        <taxon>Spermatophyta</taxon>
        <taxon>Magnoliopsida</taxon>
        <taxon>Liliopsida</taxon>
        <taxon>Asparagales</taxon>
        <taxon>Orchidaceae</taxon>
        <taxon>Vanilloideae</taxon>
        <taxon>Vanilleae</taxon>
        <taxon>Vanilla</taxon>
    </lineage>
</organism>
<comment type="subcellular location">
    <subcellularLocation>
        <location evidence="1">Membrane</location>
        <topology evidence="1">Single-pass type II membrane protein</topology>
    </subcellularLocation>
</comment>
<name>A0A835S3C3_VANPL</name>
<dbReference type="EMBL" id="JADCNM010000001">
    <property type="protein sequence ID" value="KAG0503555.1"/>
    <property type="molecule type" value="Genomic_DNA"/>
</dbReference>
<dbReference type="GO" id="GO:0016020">
    <property type="term" value="C:membrane"/>
    <property type="evidence" value="ECO:0007669"/>
    <property type="project" value="UniProtKB-SubCell"/>
</dbReference>
<dbReference type="AlphaFoldDB" id="A0A835S3C3"/>